<evidence type="ECO:0000313" key="1">
    <source>
        <dbReference type="EMBL" id="JAD82341.1"/>
    </source>
</evidence>
<organism evidence="1">
    <name type="scientific">Arundo donax</name>
    <name type="common">Giant reed</name>
    <name type="synonym">Donax arundinaceus</name>
    <dbReference type="NCBI Taxonomy" id="35708"/>
    <lineage>
        <taxon>Eukaryota</taxon>
        <taxon>Viridiplantae</taxon>
        <taxon>Streptophyta</taxon>
        <taxon>Embryophyta</taxon>
        <taxon>Tracheophyta</taxon>
        <taxon>Spermatophyta</taxon>
        <taxon>Magnoliopsida</taxon>
        <taxon>Liliopsida</taxon>
        <taxon>Poales</taxon>
        <taxon>Poaceae</taxon>
        <taxon>PACMAD clade</taxon>
        <taxon>Arundinoideae</taxon>
        <taxon>Arundineae</taxon>
        <taxon>Arundo</taxon>
    </lineage>
</organism>
<proteinExistence type="predicted"/>
<sequence length="39" mass="4782">MLFLRFLMQGTHLAPVALTWKRWLRRLIQVNGLFYFSTR</sequence>
<accession>A0A0A9D3D4</accession>
<reference evidence="1" key="2">
    <citation type="journal article" date="2015" name="Data Brief">
        <title>Shoot transcriptome of the giant reed, Arundo donax.</title>
        <authorList>
            <person name="Barrero R.A."/>
            <person name="Guerrero F.D."/>
            <person name="Moolhuijzen P."/>
            <person name="Goolsby J.A."/>
            <person name="Tidwell J."/>
            <person name="Bellgard S.E."/>
            <person name="Bellgard M.I."/>
        </authorList>
    </citation>
    <scope>NUCLEOTIDE SEQUENCE</scope>
    <source>
        <tissue evidence="1">Shoot tissue taken approximately 20 cm above the soil surface</tissue>
    </source>
</reference>
<dbReference type="EMBL" id="GBRH01215554">
    <property type="protein sequence ID" value="JAD82341.1"/>
    <property type="molecule type" value="Transcribed_RNA"/>
</dbReference>
<name>A0A0A9D3D4_ARUDO</name>
<reference evidence="1" key="1">
    <citation type="submission" date="2014-09" db="EMBL/GenBank/DDBJ databases">
        <authorList>
            <person name="Magalhaes I.L.F."/>
            <person name="Oliveira U."/>
            <person name="Santos F.R."/>
            <person name="Vidigal T.H.D.A."/>
            <person name="Brescovit A.D."/>
            <person name="Santos A.J."/>
        </authorList>
    </citation>
    <scope>NUCLEOTIDE SEQUENCE</scope>
    <source>
        <tissue evidence="1">Shoot tissue taken approximately 20 cm above the soil surface</tissue>
    </source>
</reference>
<dbReference type="AlphaFoldDB" id="A0A0A9D3D4"/>
<protein>
    <submittedName>
        <fullName evidence="1">Uncharacterized protein</fullName>
    </submittedName>
</protein>